<keyword evidence="6 13" id="KW-0812">Transmembrane</keyword>
<evidence type="ECO:0000256" key="8">
    <source>
        <dbReference type="ARBA" id="ARBA00023065"/>
    </source>
</evidence>
<evidence type="ECO:0000256" key="11">
    <source>
        <dbReference type="ARBA" id="ARBA00023170"/>
    </source>
</evidence>
<gene>
    <name evidence="15" type="ORF">SYMBAF_14925</name>
</gene>
<dbReference type="GO" id="GO:0015343">
    <property type="term" value="F:siderophore-iron transmembrane transporter activity"/>
    <property type="evidence" value="ECO:0007669"/>
    <property type="project" value="InterPro"/>
</dbReference>
<dbReference type="PANTHER" id="PTHR32552">
    <property type="entry name" value="FERRICHROME IRON RECEPTOR-RELATED"/>
    <property type="match status" value="1"/>
</dbReference>
<dbReference type="RefSeq" id="WP_040263649.1">
    <property type="nucleotide sequence ID" value="NZ_CP050855.1"/>
</dbReference>
<evidence type="ECO:0000256" key="2">
    <source>
        <dbReference type="ARBA" id="ARBA00009810"/>
    </source>
</evidence>
<dbReference type="STRING" id="138074.SYMBAF_110082"/>
<keyword evidence="12 13" id="KW-0998">Cell outer membrane</keyword>
<dbReference type="AlphaFoldDB" id="A0A068Z5F5"/>
<evidence type="ECO:0000256" key="10">
    <source>
        <dbReference type="ARBA" id="ARBA00023136"/>
    </source>
</evidence>
<dbReference type="Proteomes" id="UP000042738">
    <property type="component" value="Chromosome"/>
</dbReference>
<evidence type="ECO:0000256" key="7">
    <source>
        <dbReference type="ARBA" id="ARBA00023004"/>
    </source>
</evidence>
<keyword evidence="4 13" id="KW-1134">Transmembrane beta strand</keyword>
<organism evidence="15 16">
    <name type="scientific">Serratia symbiotica</name>
    <dbReference type="NCBI Taxonomy" id="138074"/>
    <lineage>
        <taxon>Bacteria</taxon>
        <taxon>Pseudomonadati</taxon>
        <taxon>Pseudomonadota</taxon>
        <taxon>Gammaproteobacteria</taxon>
        <taxon>Enterobacterales</taxon>
        <taxon>Yersiniaceae</taxon>
        <taxon>Serratia</taxon>
    </lineage>
</organism>
<protein>
    <submittedName>
        <fullName evidence="15">TonB-dependent siderophore receptor</fullName>
    </submittedName>
</protein>
<dbReference type="PROSITE" id="PS52016">
    <property type="entry name" value="TONB_DEPENDENT_REC_3"/>
    <property type="match status" value="1"/>
</dbReference>
<evidence type="ECO:0000256" key="5">
    <source>
        <dbReference type="ARBA" id="ARBA00022496"/>
    </source>
</evidence>
<dbReference type="InterPro" id="IPR036942">
    <property type="entry name" value="Beta-barrel_TonB_sf"/>
</dbReference>
<evidence type="ECO:0000256" key="12">
    <source>
        <dbReference type="ARBA" id="ARBA00023237"/>
    </source>
</evidence>
<evidence type="ECO:0000313" key="15">
    <source>
        <dbReference type="EMBL" id="QLH63967.1"/>
    </source>
</evidence>
<evidence type="ECO:0000256" key="4">
    <source>
        <dbReference type="ARBA" id="ARBA00022452"/>
    </source>
</evidence>
<keyword evidence="3 13" id="KW-0813">Transport</keyword>
<reference evidence="15 16" key="1">
    <citation type="journal article" date="2014" name="Genome Announc.">
        <title>Whole-Genome Sequence of Serratia symbiotica Strain CWBI-2.3T, a Free-Living Symbiont of the Black Bean Aphid Aphis fabae.</title>
        <authorList>
            <person name="Foray V."/>
            <person name="Grigorescu A.S."/>
            <person name="Sabri A."/>
            <person name="Haubruge E."/>
            <person name="Lognay G."/>
            <person name="Francis F."/>
            <person name="Fauconnier M.L."/>
            <person name="Hance T."/>
            <person name="Thonart P."/>
        </authorList>
    </citation>
    <scope>NUCLEOTIDE SEQUENCE [LARGE SCALE GENOMIC DNA]</scope>
    <source>
        <strain evidence="15">CWBI-2.3</strain>
    </source>
</reference>
<keyword evidence="9 14" id="KW-0798">TonB box</keyword>
<dbReference type="Pfam" id="PF00593">
    <property type="entry name" value="TonB_dep_Rec_b-barrel"/>
    <property type="match status" value="1"/>
</dbReference>
<keyword evidence="10 13" id="KW-0472">Membrane</keyword>
<evidence type="ECO:0000256" key="13">
    <source>
        <dbReference type="PROSITE-ProRule" id="PRU01360"/>
    </source>
</evidence>
<dbReference type="InterPro" id="IPR039426">
    <property type="entry name" value="TonB-dep_rcpt-like"/>
</dbReference>
<keyword evidence="8" id="KW-0406">Ion transport</keyword>
<comment type="subcellular location">
    <subcellularLocation>
        <location evidence="1 13">Cell outer membrane</location>
        <topology evidence="1 13">Multi-pass membrane protein</topology>
    </subcellularLocation>
</comment>
<proteinExistence type="inferred from homology"/>
<name>A0A068Z5F5_9GAMM</name>
<evidence type="ECO:0000256" key="6">
    <source>
        <dbReference type="ARBA" id="ARBA00022692"/>
    </source>
</evidence>
<evidence type="ECO:0000256" key="3">
    <source>
        <dbReference type="ARBA" id="ARBA00022448"/>
    </source>
</evidence>
<evidence type="ECO:0000256" key="1">
    <source>
        <dbReference type="ARBA" id="ARBA00004571"/>
    </source>
</evidence>
<dbReference type="InterPro" id="IPR012910">
    <property type="entry name" value="Plug_dom"/>
</dbReference>
<sequence length="671" mass="73625">MNIIRLYTWTLGVLLSASVDAQISQQDDHRIVVTASKQSSRSASANNVSSTVVSAPELSAAAVTSSDKLVRVLPGLNIENSGSLIFSTVSLRGVSSAQDFYNPAVTLYVDGVPQLSTNTIQALTDVQSVELLRGPQGTLYGKSAQGGIINIVTQQPDSLPRGYIEGSVSSRDSYRSKLNLSGPIQEGLLYGSMTLLRQVDNGNMINPATGSTDLGGSRTSAGNVKLRLAPDDHPWEMSFSASRDCTRATQDTYVSWDDIKSRQLIIGNGAPDPSLRRCTDSQTLNGKYTTDNWAFNLISSWQQQHYSRTFPTGTLLVNLPQRWNQDVQELRAATYGEARPIDMVLGLYRQNTREKVNATYDMLSMRMNNNGYTSAETLAAYSDLTWHLTDRFNIGGGVRYSHDKASTQYHGNMLNTPFGDSGKNHDHQVLSQLSTGYMLTDDWRVYTRIAQGYKPSGFNIVPSPRLDAKPFIAEQSINYEIGTGYASSSVQLQAATFHTHTRDMQLYSGPVGMQTLSNAGTSDASGVEFEAKWLFAPGWSWDLNGNVVRSKFTNSSALYSGNRVPFVPRYRAGSSLNGVIDTNYGALMTRLAVNLVGPHNFDGNNQLQQGTYATLDTQLGWQATEFMNISVYVDNLLDRRYHTFGYVSGNGALAQANIGRTIGINTRIDFF</sequence>
<dbReference type="GeneID" id="93737776"/>
<evidence type="ECO:0000256" key="9">
    <source>
        <dbReference type="ARBA" id="ARBA00023077"/>
    </source>
</evidence>
<dbReference type="GO" id="GO:0009279">
    <property type="term" value="C:cell outer membrane"/>
    <property type="evidence" value="ECO:0007669"/>
    <property type="project" value="UniProtKB-SubCell"/>
</dbReference>
<dbReference type="GO" id="GO:0015891">
    <property type="term" value="P:siderophore transport"/>
    <property type="evidence" value="ECO:0007669"/>
    <property type="project" value="InterPro"/>
</dbReference>
<keyword evidence="5" id="KW-0410">Iron transport</keyword>
<dbReference type="CDD" id="cd01347">
    <property type="entry name" value="ligand_gated_channel"/>
    <property type="match status" value="1"/>
</dbReference>
<keyword evidence="11 15" id="KW-0675">Receptor</keyword>
<dbReference type="InterPro" id="IPR010105">
    <property type="entry name" value="TonB_sidphr_rcpt"/>
</dbReference>
<dbReference type="Gene3D" id="2.40.170.20">
    <property type="entry name" value="TonB-dependent receptor, beta-barrel domain"/>
    <property type="match status" value="1"/>
</dbReference>
<evidence type="ECO:0000313" key="16">
    <source>
        <dbReference type="Proteomes" id="UP000042738"/>
    </source>
</evidence>
<dbReference type="SUPFAM" id="SSF56935">
    <property type="entry name" value="Porins"/>
    <property type="match status" value="1"/>
</dbReference>
<dbReference type="EMBL" id="CP050855">
    <property type="protein sequence ID" value="QLH63967.1"/>
    <property type="molecule type" value="Genomic_DNA"/>
</dbReference>
<comment type="similarity">
    <text evidence="2 13 14">Belongs to the TonB-dependent receptor family.</text>
</comment>
<dbReference type="PANTHER" id="PTHR32552:SF81">
    <property type="entry name" value="TONB-DEPENDENT OUTER MEMBRANE RECEPTOR"/>
    <property type="match status" value="1"/>
</dbReference>
<dbReference type="InterPro" id="IPR000531">
    <property type="entry name" value="Beta-barrel_TonB"/>
</dbReference>
<dbReference type="NCBIfam" id="TIGR01783">
    <property type="entry name" value="TonB-siderophor"/>
    <property type="match status" value="1"/>
</dbReference>
<accession>A0A068Z5F5</accession>
<evidence type="ECO:0000256" key="14">
    <source>
        <dbReference type="RuleBase" id="RU003357"/>
    </source>
</evidence>
<dbReference type="GO" id="GO:0038023">
    <property type="term" value="F:signaling receptor activity"/>
    <property type="evidence" value="ECO:0007669"/>
    <property type="project" value="InterPro"/>
</dbReference>
<dbReference type="Pfam" id="PF07715">
    <property type="entry name" value="Plug"/>
    <property type="match status" value="1"/>
</dbReference>
<keyword evidence="7" id="KW-0408">Iron</keyword>